<keyword evidence="1" id="KW-1133">Transmembrane helix</keyword>
<dbReference type="Proteomes" id="UP000515743">
    <property type="component" value="Chromosome"/>
</dbReference>
<gene>
    <name evidence="2" type="ORF">H0194_06835</name>
</gene>
<organism evidence="2 3">
    <name type="scientific">Corynebacterium incognita</name>
    <dbReference type="NCBI Taxonomy" id="2754725"/>
    <lineage>
        <taxon>Bacteria</taxon>
        <taxon>Bacillati</taxon>
        <taxon>Actinomycetota</taxon>
        <taxon>Actinomycetes</taxon>
        <taxon>Mycobacteriales</taxon>
        <taxon>Corynebacteriaceae</taxon>
        <taxon>Corynebacterium</taxon>
    </lineage>
</organism>
<feature type="transmembrane region" description="Helical" evidence="1">
    <location>
        <begin position="49"/>
        <end position="72"/>
    </location>
</feature>
<dbReference type="EMBL" id="CP059404">
    <property type="protein sequence ID" value="QNE88806.1"/>
    <property type="molecule type" value="Genomic_DNA"/>
</dbReference>
<accession>A0A7G7CMJ0</accession>
<evidence type="ECO:0000313" key="2">
    <source>
        <dbReference type="EMBL" id="QNE88806.1"/>
    </source>
</evidence>
<protein>
    <submittedName>
        <fullName evidence="2">Uncharacterized protein</fullName>
    </submittedName>
</protein>
<dbReference type="AlphaFoldDB" id="A0A7G7CMJ0"/>
<evidence type="ECO:0000256" key="1">
    <source>
        <dbReference type="SAM" id="Phobius"/>
    </source>
</evidence>
<dbReference type="RefSeq" id="WP_185175196.1">
    <property type="nucleotide sequence ID" value="NZ_CP059404.1"/>
</dbReference>
<keyword evidence="3" id="KW-1185">Reference proteome</keyword>
<keyword evidence="1" id="KW-0812">Transmembrane</keyword>
<feature type="transmembrane region" description="Helical" evidence="1">
    <location>
        <begin position="84"/>
        <end position="105"/>
    </location>
</feature>
<sequence>MSDHSSAVADFASETHPAYEAKIQDGYIDGYDPVSLHAPHSSLIRTSTWTGMGVVLGSLPGFGTLIWGLGVLLWGDGTVGADPMWFIVIGAIAAVVCLVVGFGMIHSGRANYRKYKAETGRVN</sequence>
<proteinExistence type="predicted"/>
<keyword evidence="1" id="KW-0472">Membrane</keyword>
<reference evidence="2 3" key="1">
    <citation type="submission" date="2020-07" db="EMBL/GenBank/DDBJ databases">
        <title>Complete genome and description of Corynebacterium incognita strain Marseille-Q3630 sp. nov.</title>
        <authorList>
            <person name="Boxberger M."/>
        </authorList>
    </citation>
    <scope>NUCLEOTIDE SEQUENCE [LARGE SCALE GENOMIC DNA]</scope>
    <source>
        <strain evidence="2 3">Marseille-Q3630</strain>
    </source>
</reference>
<evidence type="ECO:0000313" key="3">
    <source>
        <dbReference type="Proteomes" id="UP000515743"/>
    </source>
</evidence>
<name>A0A7G7CMJ0_9CORY</name>
<dbReference type="KEGG" id="cik:H0194_06835"/>